<feature type="region of interest" description="Disordered" evidence="10">
    <location>
        <begin position="152"/>
        <end position="180"/>
    </location>
</feature>
<protein>
    <recommendedName>
        <fullName evidence="7">Protein YAE1</fullName>
    </recommendedName>
    <alternativeName>
        <fullName evidence="6">Protein yae1</fullName>
    </alternativeName>
</protein>
<evidence type="ECO:0000256" key="10">
    <source>
        <dbReference type="SAM" id="MobiDB-lite"/>
    </source>
</evidence>
<dbReference type="AlphaFoldDB" id="A0A7H8RCV7"/>
<evidence type="ECO:0000256" key="9">
    <source>
        <dbReference type="ARBA" id="ARBA00023242"/>
    </source>
</evidence>
<feature type="compositionally biased region" description="Polar residues" evidence="10">
    <location>
        <begin position="1"/>
        <end position="12"/>
    </location>
</feature>
<name>A0A7H8RCV7_TALRU</name>
<dbReference type="OrthoDB" id="20086at2759"/>
<feature type="compositionally biased region" description="Polar residues" evidence="10">
    <location>
        <begin position="21"/>
        <end position="34"/>
    </location>
</feature>
<dbReference type="PANTHER" id="PTHR18829">
    <property type="entry name" value="PROTEIN YAE1 HOMOLOG"/>
    <property type="match status" value="1"/>
</dbReference>
<dbReference type="GeneID" id="55998478"/>
<evidence type="ECO:0000256" key="6">
    <source>
        <dbReference type="ARBA" id="ARBA00017286"/>
    </source>
</evidence>
<dbReference type="Proteomes" id="UP000509510">
    <property type="component" value="Chromosome VI"/>
</dbReference>
<organism evidence="12 13">
    <name type="scientific">Talaromyces rugulosus</name>
    <name type="common">Penicillium rugulosum</name>
    <dbReference type="NCBI Taxonomy" id="121627"/>
    <lineage>
        <taxon>Eukaryota</taxon>
        <taxon>Fungi</taxon>
        <taxon>Dikarya</taxon>
        <taxon>Ascomycota</taxon>
        <taxon>Pezizomycotina</taxon>
        <taxon>Eurotiomycetes</taxon>
        <taxon>Eurotiomycetidae</taxon>
        <taxon>Eurotiales</taxon>
        <taxon>Trichocomaceae</taxon>
        <taxon>Talaromyces</taxon>
        <taxon>Talaromyces sect. Islandici</taxon>
    </lineage>
</organism>
<dbReference type="InterPro" id="IPR019191">
    <property type="entry name" value="Essential_protein_Yae1_N"/>
</dbReference>
<reference evidence="13" key="1">
    <citation type="submission" date="2020-06" db="EMBL/GenBank/DDBJ databases">
        <title>A chromosome-scale genome assembly of Talaromyces rugulosus W13939.</title>
        <authorList>
            <person name="Wang B."/>
            <person name="Guo L."/>
            <person name="Ye K."/>
            <person name="Wang L."/>
        </authorList>
    </citation>
    <scope>NUCLEOTIDE SEQUENCE [LARGE SCALE GENOMIC DNA]</scope>
    <source>
        <strain evidence="13">W13939</strain>
    </source>
</reference>
<evidence type="ECO:0000313" key="13">
    <source>
        <dbReference type="Proteomes" id="UP000509510"/>
    </source>
</evidence>
<evidence type="ECO:0000256" key="4">
    <source>
        <dbReference type="ARBA" id="ARBA00007096"/>
    </source>
</evidence>
<sequence length="264" mass="28492">MSNSPTSSTHSAPNPIDATRSIASSPTTTMTSAHSGGPDTDGLNDNDDRNNNENSLDDIFGSSPGSENYFPINNNNNNSAREAESRPEPSDLPALRRQHVTAGYRDGISASKAEHVQEGFDGGYPVGTQFGLRVGTILGILEGVIKGLQGRDSAGPVKKRATPGTKKQTNENTETEEEKAVRNERIQKIKKLYTTAVKELDVEALFGGLKTDEEGEAGDQKPEARMKAKAEPVLAKWEKLVGVTTWEENMETVESMEDADEKTG</sequence>
<dbReference type="GO" id="GO:0005737">
    <property type="term" value="C:cytoplasm"/>
    <property type="evidence" value="ECO:0007669"/>
    <property type="project" value="UniProtKB-SubCell"/>
</dbReference>
<feature type="domain" description="Essential protein Yae1 N-terminal" evidence="11">
    <location>
        <begin position="103"/>
        <end position="141"/>
    </location>
</feature>
<evidence type="ECO:0000256" key="8">
    <source>
        <dbReference type="ARBA" id="ARBA00022490"/>
    </source>
</evidence>
<evidence type="ECO:0000256" key="1">
    <source>
        <dbReference type="ARBA" id="ARBA00003836"/>
    </source>
</evidence>
<accession>A0A7H8RCV7</accession>
<evidence type="ECO:0000256" key="7">
    <source>
        <dbReference type="ARBA" id="ARBA00018400"/>
    </source>
</evidence>
<dbReference type="KEGG" id="trg:TRUGW13939_10999"/>
<dbReference type="Pfam" id="PF09811">
    <property type="entry name" value="Yae1_N"/>
    <property type="match status" value="1"/>
</dbReference>
<keyword evidence="9" id="KW-0539">Nucleus</keyword>
<dbReference type="EMBL" id="CP055903">
    <property type="protein sequence ID" value="QKX63828.1"/>
    <property type="molecule type" value="Genomic_DNA"/>
</dbReference>
<gene>
    <name evidence="12" type="ORF">TRUGW13939_10999</name>
</gene>
<feature type="compositionally biased region" description="Basic and acidic residues" evidence="10">
    <location>
        <begin position="218"/>
        <end position="230"/>
    </location>
</feature>
<comment type="subunit">
    <text evidence="5">May form a complex with LTO1.</text>
</comment>
<evidence type="ECO:0000259" key="11">
    <source>
        <dbReference type="Pfam" id="PF09811"/>
    </source>
</evidence>
<dbReference type="InterPro" id="IPR038881">
    <property type="entry name" value="Yae1-like"/>
</dbReference>
<comment type="subcellular location">
    <subcellularLocation>
        <location evidence="3">Cytoplasm</location>
    </subcellularLocation>
    <subcellularLocation>
        <location evidence="2">Nucleus</location>
    </subcellularLocation>
</comment>
<dbReference type="RefSeq" id="XP_035350002.1">
    <property type="nucleotide sequence ID" value="XM_035494109.1"/>
</dbReference>
<keyword evidence="13" id="KW-1185">Reference proteome</keyword>
<proteinExistence type="inferred from homology"/>
<evidence type="ECO:0000256" key="5">
    <source>
        <dbReference type="ARBA" id="ARBA00011427"/>
    </source>
</evidence>
<feature type="region of interest" description="Disordered" evidence="10">
    <location>
        <begin position="212"/>
        <end position="231"/>
    </location>
</feature>
<evidence type="ECO:0000256" key="3">
    <source>
        <dbReference type="ARBA" id="ARBA00004496"/>
    </source>
</evidence>
<comment type="function">
    <text evidence="1">The complex LTO1:YAE1 may function as a target specific adapter that probably recruits apo-RPLI1 to the cytosolic iron-sulfur protein assembly (CIA) complex machinery. May be required for biogenesis of the large ribosomal subunit and initiation of translation.</text>
</comment>
<keyword evidence="8" id="KW-0963">Cytoplasm</keyword>
<dbReference type="PANTHER" id="PTHR18829:SF0">
    <property type="entry name" value="PROTEIN YAE1 HOMOLOG"/>
    <property type="match status" value="1"/>
</dbReference>
<evidence type="ECO:0000256" key="2">
    <source>
        <dbReference type="ARBA" id="ARBA00004123"/>
    </source>
</evidence>
<feature type="region of interest" description="Disordered" evidence="10">
    <location>
        <begin position="1"/>
        <end position="94"/>
    </location>
</feature>
<evidence type="ECO:0000313" key="12">
    <source>
        <dbReference type="EMBL" id="QKX63828.1"/>
    </source>
</evidence>
<comment type="similarity">
    <text evidence="4">Belongs to the YAE1 family.</text>
</comment>
<dbReference type="GO" id="GO:0005634">
    <property type="term" value="C:nucleus"/>
    <property type="evidence" value="ECO:0007669"/>
    <property type="project" value="UniProtKB-SubCell"/>
</dbReference>